<dbReference type="AlphaFoldDB" id="A0A9D4PL92"/>
<keyword evidence="2" id="KW-1185">Reference proteome</keyword>
<accession>A0A9D4PL92</accession>
<name>A0A9D4PL92_RHISA</name>
<gene>
    <name evidence="1" type="ORF">HPB52_006272</name>
</gene>
<dbReference type="EMBL" id="JABSTV010001252">
    <property type="protein sequence ID" value="KAH7946956.1"/>
    <property type="molecule type" value="Genomic_DNA"/>
</dbReference>
<organism evidence="1 2">
    <name type="scientific">Rhipicephalus sanguineus</name>
    <name type="common">Brown dog tick</name>
    <name type="synonym">Ixodes sanguineus</name>
    <dbReference type="NCBI Taxonomy" id="34632"/>
    <lineage>
        <taxon>Eukaryota</taxon>
        <taxon>Metazoa</taxon>
        <taxon>Ecdysozoa</taxon>
        <taxon>Arthropoda</taxon>
        <taxon>Chelicerata</taxon>
        <taxon>Arachnida</taxon>
        <taxon>Acari</taxon>
        <taxon>Parasitiformes</taxon>
        <taxon>Ixodida</taxon>
        <taxon>Ixodoidea</taxon>
        <taxon>Ixodidae</taxon>
        <taxon>Rhipicephalinae</taxon>
        <taxon>Rhipicephalus</taxon>
        <taxon>Rhipicephalus</taxon>
    </lineage>
</organism>
<evidence type="ECO:0000313" key="1">
    <source>
        <dbReference type="EMBL" id="KAH7946956.1"/>
    </source>
</evidence>
<protein>
    <submittedName>
        <fullName evidence="1">Uncharacterized protein</fullName>
    </submittedName>
</protein>
<reference evidence="1" key="2">
    <citation type="submission" date="2021-09" db="EMBL/GenBank/DDBJ databases">
        <authorList>
            <person name="Jia N."/>
            <person name="Wang J."/>
            <person name="Shi W."/>
            <person name="Du L."/>
            <person name="Sun Y."/>
            <person name="Zhan W."/>
            <person name="Jiang J."/>
            <person name="Wang Q."/>
            <person name="Zhang B."/>
            <person name="Ji P."/>
            <person name="Sakyi L.B."/>
            <person name="Cui X."/>
            <person name="Yuan T."/>
            <person name="Jiang B."/>
            <person name="Yang W."/>
            <person name="Lam T.T.-Y."/>
            <person name="Chang Q."/>
            <person name="Ding S."/>
            <person name="Wang X."/>
            <person name="Zhu J."/>
            <person name="Ruan X."/>
            <person name="Zhao L."/>
            <person name="Wei J."/>
            <person name="Que T."/>
            <person name="Du C."/>
            <person name="Cheng J."/>
            <person name="Dai P."/>
            <person name="Han X."/>
            <person name="Huang E."/>
            <person name="Gao Y."/>
            <person name="Liu J."/>
            <person name="Shao H."/>
            <person name="Ye R."/>
            <person name="Li L."/>
            <person name="Wei W."/>
            <person name="Wang X."/>
            <person name="Wang C."/>
            <person name="Huo Q."/>
            <person name="Li W."/>
            <person name="Guo W."/>
            <person name="Chen H."/>
            <person name="Chen S."/>
            <person name="Zhou L."/>
            <person name="Zhou L."/>
            <person name="Ni X."/>
            <person name="Tian J."/>
            <person name="Zhou Y."/>
            <person name="Sheng Y."/>
            <person name="Liu T."/>
            <person name="Pan Y."/>
            <person name="Xia L."/>
            <person name="Li J."/>
            <person name="Zhao F."/>
            <person name="Cao W."/>
        </authorList>
    </citation>
    <scope>NUCLEOTIDE SEQUENCE</scope>
    <source>
        <strain evidence="1">Rsan-2018</strain>
        <tissue evidence="1">Larvae</tissue>
    </source>
</reference>
<sequence length="60" mass="7155">MHQSFHSILWSVMPKEQHYKKRCCVTMVAAAKQPKRYRTPLDFNQVTWPSSELVKKMLYA</sequence>
<proteinExistence type="predicted"/>
<reference evidence="1" key="1">
    <citation type="journal article" date="2020" name="Cell">
        <title>Large-Scale Comparative Analyses of Tick Genomes Elucidate Their Genetic Diversity and Vector Capacities.</title>
        <authorList>
            <consortium name="Tick Genome and Microbiome Consortium (TIGMIC)"/>
            <person name="Jia N."/>
            <person name="Wang J."/>
            <person name="Shi W."/>
            <person name="Du L."/>
            <person name="Sun Y."/>
            <person name="Zhan W."/>
            <person name="Jiang J.F."/>
            <person name="Wang Q."/>
            <person name="Zhang B."/>
            <person name="Ji P."/>
            <person name="Bell-Sakyi L."/>
            <person name="Cui X.M."/>
            <person name="Yuan T.T."/>
            <person name="Jiang B.G."/>
            <person name="Yang W.F."/>
            <person name="Lam T.T."/>
            <person name="Chang Q.C."/>
            <person name="Ding S.J."/>
            <person name="Wang X.J."/>
            <person name="Zhu J.G."/>
            <person name="Ruan X.D."/>
            <person name="Zhao L."/>
            <person name="Wei J.T."/>
            <person name="Ye R.Z."/>
            <person name="Que T.C."/>
            <person name="Du C.H."/>
            <person name="Zhou Y.H."/>
            <person name="Cheng J.X."/>
            <person name="Dai P.F."/>
            <person name="Guo W.B."/>
            <person name="Han X.H."/>
            <person name="Huang E.J."/>
            <person name="Li L.F."/>
            <person name="Wei W."/>
            <person name="Gao Y.C."/>
            <person name="Liu J.Z."/>
            <person name="Shao H.Z."/>
            <person name="Wang X."/>
            <person name="Wang C.C."/>
            <person name="Yang T.C."/>
            <person name="Huo Q.B."/>
            <person name="Li W."/>
            <person name="Chen H.Y."/>
            <person name="Chen S.E."/>
            <person name="Zhou L.G."/>
            <person name="Ni X.B."/>
            <person name="Tian J.H."/>
            <person name="Sheng Y."/>
            <person name="Liu T."/>
            <person name="Pan Y.S."/>
            <person name="Xia L.Y."/>
            <person name="Li J."/>
            <person name="Zhao F."/>
            <person name="Cao W.C."/>
        </authorList>
    </citation>
    <scope>NUCLEOTIDE SEQUENCE</scope>
    <source>
        <strain evidence="1">Rsan-2018</strain>
    </source>
</reference>
<dbReference type="Proteomes" id="UP000821837">
    <property type="component" value="Chromosome 6"/>
</dbReference>
<evidence type="ECO:0000313" key="2">
    <source>
        <dbReference type="Proteomes" id="UP000821837"/>
    </source>
</evidence>
<comment type="caution">
    <text evidence="1">The sequence shown here is derived from an EMBL/GenBank/DDBJ whole genome shotgun (WGS) entry which is preliminary data.</text>
</comment>